<name>A0ABV7XAJ8_9SPHN</name>
<sequence length="84" mass="9147">MMLTLKRKRLVGVATLAAVLAVWIGTLLFYLLFDPNLTQWTIAMAVVAVATEIGLWVGAAIVGVTAIQRLRSRFSLFGARKKAS</sequence>
<dbReference type="EMBL" id="JBHRXV010000007">
    <property type="protein sequence ID" value="MFC3712713.1"/>
    <property type="molecule type" value="Genomic_DNA"/>
</dbReference>
<organism evidence="2 3">
    <name type="scientific">Sphingoaurantiacus capsulatus</name>
    <dbReference type="NCBI Taxonomy" id="1771310"/>
    <lineage>
        <taxon>Bacteria</taxon>
        <taxon>Pseudomonadati</taxon>
        <taxon>Pseudomonadota</taxon>
        <taxon>Alphaproteobacteria</taxon>
        <taxon>Sphingomonadales</taxon>
        <taxon>Sphingosinicellaceae</taxon>
        <taxon>Sphingoaurantiacus</taxon>
    </lineage>
</organism>
<feature type="transmembrane region" description="Helical" evidence="1">
    <location>
        <begin position="12"/>
        <end position="33"/>
    </location>
</feature>
<protein>
    <submittedName>
        <fullName evidence="2">Uncharacterized protein</fullName>
    </submittedName>
</protein>
<keyword evidence="3" id="KW-1185">Reference proteome</keyword>
<proteinExistence type="predicted"/>
<dbReference type="Proteomes" id="UP001595615">
    <property type="component" value="Unassembled WGS sequence"/>
</dbReference>
<gene>
    <name evidence="2" type="ORF">ACFOMD_09040</name>
</gene>
<evidence type="ECO:0000313" key="2">
    <source>
        <dbReference type="EMBL" id="MFC3712713.1"/>
    </source>
</evidence>
<dbReference type="RefSeq" id="WP_380860139.1">
    <property type="nucleotide sequence ID" value="NZ_JBHRXV010000007.1"/>
</dbReference>
<keyword evidence="1" id="KW-1133">Transmembrane helix</keyword>
<reference evidence="3" key="1">
    <citation type="journal article" date="2019" name="Int. J. Syst. Evol. Microbiol.">
        <title>The Global Catalogue of Microorganisms (GCM) 10K type strain sequencing project: providing services to taxonomists for standard genome sequencing and annotation.</title>
        <authorList>
            <consortium name="The Broad Institute Genomics Platform"/>
            <consortium name="The Broad Institute Genome Sequencing Center for Infectious Disease"/>
            <person name="Wu L."/>
            <person name="Ma J."/>
        </authorList>
    </citation>
    <scope>NUCLEOTIDE SEQUENCE [LARGE SCALE GENOMIC DNA]</scope>
    <source>
        <strain evidence="3">KCTC 42644</strain>
    </source>
</reference>
<comment type="caution">
    <text evidence="2">The sequence shown here is derived from an EMBL/GenBank/DDBJ whole genome shotgun (WGS) entry which is preliminary data.</text>
</comment>
<keyword evidence="1" id="KW-0472">Membrane</keyword>
<feature type="transmembrane region" description="Helical" evidence="1">
    <location>
        <begin position="39"/>
        <end position="67"/>
    </location>
</feature>
<dbReference type="SUPFAM" id="SSF82866">
    <property type="entry name" value="Multidrug efflux transporter AcrB transmembrane domain"/>
    <property type="match status" value="1"/>
</dbReference>
<keyword evidence="1" id="KW-0812">Transmembrane</keyword>
<evidence type="ECO:0000313" key="3">
    <source>
        <dbReference type="Proteomes" id="UP001595615"/>
    </source>
</evidence>
<evidence type="ECO:0000256" key="1">
    <source>
        <dbReference type="SAM" id="Phobius"/>
    </source>
</evidence>
<accession>A0ABV7XAJ8</accession>